<dbReference type="Pfam" id="PF01467">
    <property type="entry name" value="CTP_transf_like"/>
    <property type="match status" value="1"/>
</dbReference>
<proteinExistence type="inferred from homology"/>
<dbReference type="OrthoDB" id="9806661at2"/>
<keyword evidence="7 9" id="KW-0173">Coenzyme A biosynthesis</keyword>
<name>A0A4R1KPU6_9PAST</name>
<dbReference type="GO" id="GO:0005524">
    <property type="term" value="F:ATP binding"/>
    <property type="evidence" value="ECO:0007669"/>
    <property type="project" value="UniProtKB-KW"/>
</dbReference>
<feature type="binding site" evidence="9">
    <location>
        <position position="87"/>
    </location>
    <ligand>
        <name>substrate</name>
    </ligand>
</feature>
<dbReference type="InterPro" id="IPR001980">
    <property type="entry name" value="PPAT"/>
</dbReference>
<dbReference type="PRINTS" id="PR01020">
    <property type="entry name" value="LPSBIOSNTHSS"/>
</dbReference>
<evidence type="ECO:0000256" key="4">
    <source>
        <dbReference type="ARBA" id="ARBA00022741"/>
    </source>
</evidence>
<feature type="domain" description="Cytidyltransferase-like" evidence="10">
    <location>
        <begin position="5"/>
        <end position="133"/>
    </location>
</feature>
<dbReference type="CDD" id="cd02163">
    <property type="entry name" value="PPAT"/>
    <property type="match status" value="1"/>
</dbReference>
<evidence type="ECO:0000256" key="1">
    <source>
        <dbReference type="ARBA" id="ARBA00022490"/>
    </source>
</evidence>
<comment type="similarity">
    <text evidence="9">Belongs to the bacterial CoaD family.</text>
</comment>
<dbReference type="PANTHER" id="PTHR21342:SF1">
    <property type="entry name" value="PHOSPHOPANTETHEINE ADENYLYLTRANSFERASE"/>
    <property type="match status" value="1"/>
</dbReference>
<feature type="binding site" evidence="9">
    <location>
        <position position="98"/>
    </location>
    <ligand>
        <name>ATP</name>
        <dbReference type="ChEBI" id="CHEBI:30616"/>
    </ligand>
</feature>
<comment type="pathway">
    <text evidence="9">Cofactor biosynthesis; coenzyme A biosynthesis; CoA from (R)-pantothenate: step 4/5.</text>
</comment>
<dbReference type="UniPathway" id="UPA00241">
    <property type="reaction ID" value="UER00355"/>
</dbReference>
<feature type="binding site" evidence="9">
    <location>
        <position position="73"/>
    </location>
    <ligand>
        <name>substrate</name>
    </ligand>
</feature>
<feature type="binding site" evidence="9">
    <location>
        <position position="9"/>
    </location>
    <ligand>
        <name>substrate</name>
    </ligand>
</feature>
<dbReference type="NCBIfam" id="TIGR01510">
    <property type="entry name" value="coaD_prev_kdtB"/>
    <property type="match status" value="1"/>
</dbReference>
<gene>
    <name evidence="9" type="primary">coaD</name>
    <name evidence="11" type="ORF">EV692_2280</name>
</gene>
<comment type="caution">
    <text evidence="11">The sequence shown here is derived from an EMBL/GenBank/DDBJ whole genome shotgun (WGS) entry which is preliminary data.</text>
</comment>
<dbReference type="GO" id="GO:0005737">
    <property type="term" value="C:cytoplasm"/>
    <property type="evidence" value="ECO:0007669"/>
    <property type="project" value="UniProtKB-SubCell"/>
</dbReference>
<dbReference type="SUPFAM" id="SSF52374">
    <property type="entry name" value="Nucleotidylyl transferase"/>
    <property type="match status" value="1"/>
</dbReference>
<dbReference type="HAMAP" id="MF_00151">
    <property type="entry name" value="PPAT_bact"/>
    <property type="match status" value="1"/>
</dbReference>
<keyword evidence="1 9" id="KW-0963">Cytoplasm</keyword>
<feature type="binding site" evidence="9">
    <location>
        <position position="17"/>
    </location>
    <ligand>
        <name>ATP</name>
        <dbReference type="ChEBI" id="CHEBI:30616"/>
    </ligand>
</feature>
<dbReference type="PANTHER" id="PTHR21342">
    <property type="entry name" value="PHOSPHOPANTETHEINE ADENYLYLTRANSFERASE"/>
    <property type="match status" value="1"/>
</dbReference>
<keyword evidence="3 9" id="KW-0548">Nucleotidyltransferase</keyword>
<evidence type="ECO:0000256" key="9">
    <source>
        <dbReference type="HAMAP-Rule" id="MF_00151"/>
    </source>
</evidence>
<evidence type="ECO:0000256" key="7">
    <source>
        <dbReference type="ARBA" id="ARBA00022993"/>
    </source>
</evidence>
<keyword evidence="4 9" id="KW-0547">Nucleotide-binding</keyword>
<reference evidence="11 12" key="1">
    <citation type="submission" date="2019-03" db="EMBL/GenBank/DDBJ databases">
        <title>Genomic Encyclopedia of Type Strains, Phase IV (KMG-IV): sequencing the most valuable type-strain genomes for metagenomic binning, comparative biology and taxonomic classification.</title>
        <authorList>
            <person name="Goeker M."/>
        </authorList>
    </citation>
    <scope>NUCLEOTIDE SEQUENCE [LARGE SCALE GENOMIC DNA]</scope>
    <source>
        <strain evidence="11 12">DSM 10053</strain>
    </source>
</reference>
<protein>
    <recommendedName>
        <fullName evidence="9">Phosphopantetheine adenylyltransferase</fullName>
        <ecNumber evidence="9">2.7.7.3</ecNumber>
    </recommendedName>
    <alternativeName>
        <fullName evidence="9">Dephospho-CoA pyrophosphorylase</fullName>
    </alternativeName>
    <alternativeName>
        <fullName evidence="9">Pantetheine-phosphate adenylyltransferase</fullName>
        <shortName evidence="9">PPAT</shortName>
    </alternativeName>
</protein>
<dbReference type="AlphaFoldDB" id="A0A4R1KPU6"/>
<comment type="cofactor">
    <cofactor evidence="9">
        <name>Mg(2+)</name>
        <dbReference type="ChEBI" id="CHEBI:18420"/>
    </cofactor>
</comment>
<dbReference type="NCBIfam" id="TIGR00125">
    <property type="entry name" value="cyt_tran_rel"/>
    <property type="match status" value="1"/>
</dbReference>
<evidence type="ECO:0000256" key="5">
    <source>
        <dbReference type="ARBA" id="ARBA00022840"/>
    </source>
</evidence>
<dbReference type="Proteomes" id="UP000295496">
    <property type="component" value="Unassembled WGS sequence"/>
</dbReference>
<comment type="function">
    <text evidence="9">Reversibly transfers an adenylyl group from ATP to 4'-phosphopantetheine, yielding dephospho-CoA (dPCoA) and pyrophosphate.</text>
</comment>
<dbReference type="EC" id="2.7.7.3" evidence="9"/>
<feature type="binding site" evidence="9">
    <location>
        <begin position="123"/>
        <end position="129"/>
    </location>
    <ligand>
        <name>ATP</name>
        <dbReference type="ChEBI" id="CHEBI:30616"/>
    </ligand>
</feature>
<feature type="site" description="Transition state stabilizer" evidence="9">
    <location>
        <position position="17"/>
    </location>
</feature>
<dbReference type="GO" id="GO:0004595">
    <property type="term" value="F:pantetheine-phosphate adenylyltransferase activity"/>
    <property type="evidence" value="ECO:0007669"/>
    <property type="project" value="UniProtKB-UniRule"/>
</dbReference>
<dbReference type="InterPro" id="IPR004821">
    <property type="entry name" value="Cyt_trans-like"/>
</dbReference>
<feature type="binding site" evidence="9">
    <location>
        <begin position="9"/>
        <end position="10"/>
    </location>
    <ligand>
        <name>ATP</name>
        <dbReference type="ChEBI" id="CHEBI:30616"/>
    </ligand>
</feature>
<comment type="subunit">
    <text evidence="9">Homohexamer.</text>
</comment>
<dbReference type="EMBL" id="SMGJ01000010">
    <property type="protein sequence ID" value="TCK66547.1"/>
    <property type="molecule type" value="Genomic_DNA"/>
</dbReference>
<evidence type="ECO:0000313" key="12">
    <source>
        <dbReference type="Proteomes" id="UP000295496"/>
    </source>
</evidence>
<keyword evidence="6 9" id="KW-0460">Magnesium</keyword>
<comment type="subcellular location">
    <subcellularLocation>
        <location evidence="9">Cytoplasm</location>
    </subcellularLocation>
</comment>
<feature type="binding site" evidence="9">
    <location>
        <position position="41"/>
    </location>
    <ligand>
        <name>substrate</name>
    </ligand>
</feature>
<dbReference type="InterPro" id="IPR014729">
    <property type="entry name" value="Rossmann-like_a/b/a_fold"/>
</dbReference>
<evidence type="ECO:0000256" key="3">
    <source>
        <dbReference type="ARBA" id="ARBA00022695"/>
    </source>
</evidence>
<organism evidence="11 12">
    <name type="scientific">Lonepinella koalarum</name>
    <dbReference type="NCBI Taxonomy" id="53417"/>
    <lineage>
        <taxon>Bacteria</taxon>
        <taxon>Pseudomonadati</taxon>
        <taxon>Pseudomonadota</taxon>
        <taxon>Gammaproteobacteria</taxon>
        <taxon>Pasteurellales</taxon>
        <taxon>Pasteurellaceae</taxon>
        <taxon>Lonepinella</taxon>
    </lineage>
</organism>
<evidence type="ECO:0000256" key="6">
    <source>
        <dbReference type="ARBA" id="ARBA00022842"/>
    </source>
</evidence>
<keyword evidence="2 9" id="KW-0808">Transferase</keyword>
<dbReference type="Gene3D" id="3.40.50.620">
    <property type="entry name" value="HUPs"/>
    <property type="match status" value="1"/>
</dbReference>
<keyword evidence="12" id="KW-1185">Reference proteome</keyword>
<evidence type="ECO:0000259" key="10">
    <source>
        <dbReference type="Pfam" id="PF01467"/>
    </source>
</evidence>
<dbReference type="GO" id="GO:0015937">
    <property type="term" value="P:coenzyme A biosynthetic process"/>
    <property type="evidence" value="ECO:0007669"/>
    <property type="project" value="UniProtKB-UniRule"/>
</dbReference>
<evidence type="ECO:0000256" key="8">
    <source>
        <dbReference type="ARBA" id="ARBA00029346"/>
    </source>
</evidence>
<feature type="binding site" evidence="9">
    <location>
        <begin position="88"/>
        <end position="90"/>
    </location>
    <ligand>
        <name>ATP</name>
        <dbReference type="ChEBI" id="CHEBI:30616"/>
    </ligand>
</feature>
<accession>A0A4R1KPU6</accession>
<comment type="catalytic activity">
    <reaction evidence="8 9">
        <text>(R)-4'-phosphopantetheine + ATP + H(+) = 3'-dephospho-CoA + diphosphate</text>
        <dbReference type="Rhea" id="RHEA:19801"/>
        <dbReference type="ChEBI" id="CHEBI:15378"/>
        <dbReference type="ChEBI" id="CHEBI:30616"/>
        <dbReference type="ChEBI" id="CHEBI:33019"/>
        <dbReference type="ChEBI" id="CHEBI:57328"/>
        <dbReference type="ChEBI" id="CHEBI:61723"/>
        <dbReference type="EC" id="2.7.7.3"/>
    </reaction>
</comment>
<dbReference type="RefSeq" id="WP_132302837.1">
    <property type="nucleotide sequence ID" value="NZ_CP170642.1"/>
</dbReference>
<sequence>MTTVIYPGTFDPITNGHLDIITRSAVLFPNVIVAVASSPSKKPLFELAQRVELIGQSVAHLANVRVIGFTDLLANVIQQFDVKAIIRGVRTTTDFEYELQLAHLNRVLTGGVESLFLPPTEQWAYVSSTIVREVYLHGGDVAKFVPPPVLEALLKRAKK</sequence>
<evidence type="ECO:0000256" key="2">
    <source>
        <dbReference type="ARBA" id="ARBA00022679"/>
    </source>
</evidence>
<evidence type="ECO:0000313" key="11">
    <source>
        <dbReference type="EMBL" id="TCK66547.1"/>
    </source>
</evidence>
<keyword evidence="5 9" id="KW-0067">ATP-binding</keyword>